<evidence type="ECO:0000256" key="2">
    <source>
        <dbReference type="ARBA" id="ARBA00023125"/>
    </source>
</evidence>
<dbReference type="GO" id="GO:0003677">
    <property type="term" value="F:DNA binding"/>
    <property type="evidence" value="ECO:0007669"/>
    <property type="project" value="UniProtKB-KW"/>
</dbReference>
<proteinExistence type="predicted"/>
<reference evidence="5 6" key="1">
    <citation type="submission" date="2019-10" db="EMBL/GenBank/DDBJ databases">
        <title>Streptomyces smaragdinus sp. nov. and Streptomyces fabii sp. nov., isolated from the gut of fungus growing-termite Macrotermes natalensis.</title>
        <authorList>
            <person name="Schwitalla J."/>
            <person name="Benndorf R."/>
            <person name="Martin K."/>
            <person name="De Beer W."/>
            <person name="Kaster A.-K."/>
            <person name="Vollmers J."/>
            <person name="Poulsen M."/>
            <person name="Beemelmanns C."/>
        </authorList>
    </citation>
    <scope>NUCLEOTIDE SEQUENCE [LARGE SCALE GENOMIC DNA]</scope>
    <source>
        <strain evidence="5 6">RB5</strain>
    </source>
</reference>
<dbReference type="InterPro" id="IPR050679">
    <property type="entry name" value="Bact_HTH_transcr_reg"/>
</dbReference>
<evidence type="ECO:0000313" key="5">
    <source>
        <dbReference type="EMBL" id="MQY13817.1"/>
    </source>
</evidence>
<keyword evidence="3" id="KW-0804">Transcription</keyword>
<dbReference type="SUPFAM" id="SSF46785">
    <property type="entry name" value="Winged helix' DNA-binding domain"/>
    <property type="match status" value="1"/>
</dbReference>
<dbReference type="InterPro" id="IPR036390">
    <property type="entry name" value="WH_DNA-bd_sf"/>
</dbReference>
<dbReference type="PANTHER" id="PTHR44846:SF17">
    <property type="entry name" value="GNTR-FAMILY TRANSCRIPTIONAL REGULATOR"/>
    <property type="match status" value="1"/>
</dbReference>
<dbReference type="Gene3D" id="1.10.10.10">
    <property type="entry name" value="Winged helix-like DNA-binding domain superfamily/Winged helix DNA-binding domain"/>
    <property type="match status" value="1"/>
</dbReference>
<keyword evidence="1" id="KW-0805">Transcription regulation</keyword>
<evidence type="ECO:0000313" key="6">
    <source>
        <dbReference type="Proteomes" id="UP000466345"/>
    </source>
</evidence>
<gene>
    <name evidence="5" type="primary">yvoA_3</name>
    <name evidence="5" type="ORF">SRB5_39730</name>
</gene>
<comment type="caution">
    <text evidence="5">The sequence shown here is derived from an EMBL/GenBank/DDBJ whole genome shotgun (WGS) entry which is preliminary data.</text>
</comment>
<dbReference type="InterPro" id="IPR036388">
    <property type="entry name" value="WH-like_DNA-bd_sf"/>
</dbReference>
<dbReference type="PANTHER" id="PTHR44846">
    <property type="entry name" value="MANNOSYL-D-GLYCERATE TRANSPORT/METABOLISM SYSTEM REPRESSOR MNGR-RELATED"/>
    <property type="match status" value="1"/>
</dbReference>
<dbReference type="Pfam" id="PF00392">
    <property type="entry name" value="GntR"/>
    <property type="match status" value="1"/>
</dbReference>
<dbReference type="SUPFAM" id="SSF64288">
    <property type="entry name" value="Chorismate lyase-like"/>
    <property type="match status" value="1"/>
</dbReference>
<dbReference type="InterPro" id="IPR028978">
    <property type="entry name" value="Chorismate_lyase_/UTRA_dom_sf"/>
</dbReference>
<dbReference type="Proteomes" id="UP000466345">
    <property type="component" value="Unassembled WGS sequence"/>
</dbReference>
<dbReference type="Gene3D" id="3.40.1410.10">
    <property type="entry name" value="Chorismate lyase-like"/>
    <property type="match status" value="1"/>
</dbReference>
<dbReference type="GO" id="GO:0045892">
    <property type="term" value="P:negative regulation of DNA-templated transcription"/>
    <property type="evidence" value="ECO:0007669"/>
    <property type="project" value="TreeGrafter"/>
</dbReference>
<dbReference type="InterPro" id="IPR011663">
    <property type="entry name" value="UTRA"/>
</dbReference>
<dbReference type="SMART" id="SM00345">
    <property type="entry name" value="HTH_GNTR"/>
    <property type="match status" value="1"/>
</dbReference>
<accession>A0A7K0CK06</accession>
<sequence>MAGGAVESAAAKGSGNPRYLQIADELAEQIRTRVLAPDAKVPSETELMKRYGVAVGTVRRAIAELRIRDLVVTHHGRGSYVKGRPPVQRKSSDRFRRAHRKAGKAAYLAEADRSGASVHVSVLYVGAADAPPDVAQRLGVGVGEKVLARRRLYFSDGVPTEEATSYLPWDVAQDIPELFAENPGGGGIYARLEEHGHLLVEFVETIRARLATKQETTALKLSPGAPVIHLVRDAVVEGGRVVEVCDTVMAGDQFVLDYRIPAVD</sequence>
<protein>
    <submittedName>
        <fullName evidence="5">HTH-type transcriptional repressor YvoA</fullName>
    </submittedName>
</protein>
<evidence type="ECO:0000256" key="3">
    <source>
        <dbReference type="ARBA" id="ARBA00023163"/>
    </source>
</evidence>
<dbReference type="AlphaFoldDB" id="A0A7K0CK06"/>
<feature type="domain" description="HTH gntR-type" evidence="4">
    <location>
        <begin position="16"/>
        <end position="84"/>
    </location>
</feature>
<name>A0A7K0CK06_9ACTN</name>
<keyword evidence="6" id="KW-1185">Reference proteome</keyword>
<keyword evidence="2" id="KW-0238">DNA-binding</keyword>
<dbReference type="GO" id="GO:0003700">
    <property type="term" value="F:DNA-binding transcription factor activity"/>
    <property type="evidence" value="ECO:0007669"/>
    <property type="project" value="InterPro"/>
</dbReference>
<dbReference type="InterPro" id="IPR000524">
    <property type="entry name" value="Tscrpt_reg_HTH_GntR"/>
</dbReference>
<dbReference type="Pfam" id="PF07702">
    <property type="entry name" value="UTRA"/>
    <property type="match status" value="1"/>
</dbReference>
<evidence type="ECO:0000259" key="4">
    <source>
        <dbReference type="PROSITE" id="PS50949"/>
    </source>
</evidence>
<dbReference type="SMART" id="SM00866">
    <property type="entry name" value="UTRA"/>
    <property type="match status" value="1"/>
</dbReference>
<dbReference type="CDD" id="cd07377">
    <property type="entry name" value="WHTH_GntR"/>
    <property type="match status" value="1"/>
</dbReference>
<dbReference type="EMBL" id="WEGJ01000015">
    <property type="protein sequence ID" value="MQY13817.1"/>
    <property type="molecule type" value="Genomic_DNA"/>
</dbReference>
<organism evidence="5 6">
    <name type="scientific">Streptomyces smaragdinus</name>
    <dbReference type="NCBI Taxonomy" id="2585196"/>
    <lineage>
        <taxon>Bacteria</taxon>
        <taxon>Bacillati</taxon>
        <taxon>Actinomycetota</taxon>
        <taxon>Actinomycetes</taxon>
        <taxon>Kitasatosporales</taxon>
        <taxon>Streptomycetaceae</taxon>
        <taxon>Streptomyces</taxon>
    </lineage>
</organism>
<dbReference type="PROSITE" id="PS50949">
    <property type="entry name" value="HTH_GNTR"/>
    <property type="match status" value="1"/>
</dbReference>
<evidence type="ECO:0000256" key="1">
    <source>
        <dbReference type="ARBA" id="ARBA00023015"/>
    </source>
</evidence>